<dbReference type="PROSITE" id="PS50162">
    <property type="entry name" value="RECA_2"/>
    <property type="match status" value="1"/>
</dbReference>
<keyword evidence="3" id="KW-0808">Transferase</keyword>
<evidence type="ECO:0000256" key="7">
    <source>
        <dbReference type="ARBA" id="ARBA00022801"/>
    </source>
</evidence>
<dbReference type="InterPro" id="IPR014774">
    <property type="entry name" value="KaiC-like_dom"/>
</dbReference>
<dbReference type="InterPro" id="IPR051347">
    <property type="entry name" value="Circadian_clock_KaiC-rel"/>
</dbReference>
<reference evidence="12 13" key="1">
    <citation type="submission" date="2018-11" db="EMBL/GenBank/DDBJ databases">
        <title>Genome squencing of methanotrophic bacteria isolated from alkaline groundwater in Korea.</title>
        <authorList>
            <person name="Nguyen L.N."/>
        </authorList>
    </citation>
    <scope>NUCLEOTIDE SEQUENCE [LARGE SCALE GENOMIC DNA]</scope>
    <source>
        <strain evidence="12 13">GW6</strain>
    </source>
</reference>
<evidence type="ECO:0000256" key="2">
    <source>
        <dbReference type="ARBA" id="ARBA00022553"/>
    </source>
</evidence>
<dbReference type="EMBL" id="CP034086">
    <property type="protein sequence ID" value="AZG76876.1"/>
    <property type="molecule type" value="Genomic_DNA"/>
</dbReference>
<dbReference type="GO" id="GO:0005524">
    <property type="term" value="F:ATP binding"/>
    <property type="evidence" value="ECO:0007669"/>
    <property type="project" value="InterPro"/>
</dbReference>
<keyword evidence="7" id="KW-0378">Hydrolase</keyword>
<evidence type="ECO:0000313" key="13">
    <source>
        <dbReference type="Proteomes" id="UP000273982"/>
    </source>
</evidence>
<keyword evidence="4" id="KW-0677">Repeat</keyword>
<feature type="domain" description="RecA family profile 1" evidence="10">
    <location>
        <begin position="13"/>
        <end position="63"/>
    </location>
</feature>
<dbReference type="Gene3D" id="3.40.50.300">
    <property type="entry name" value="P-loop containing nucleotide triphosphate hydrolases"/>
    <property type="match status" value="2"/>
</dbReference>
<dbReference type="InterPro" id="IPR003593">
    <property type="entry name" value="AAA+_ATPase"/>
</dbReference>
<evidence type="ECO:0000313" key="12">
    <source>
        <dbReference type="EMBL" id="AZG76876.1"/>
    </source>
</evidence>
<dbReference type="PANTHER" id="PTHR42926">
    <property type="match status" value="1"/>
</dbReference>
<evidence type="ECO:0000256" key="6">
    <source>
        <dbReference type="ARBA" id="ARBA00022777"/>
    </source>
</evidence>
<keyword evidence="6" id="KW-0418">Kinase</keyword>
<evidence type="ECO:0000256" key="5">
    <source>
        <dbReference type="ARBA" id="ARBA00022763"/>
    </source>
</evidence>
<dbReference type="AlphaFoldDB" id="A0A3G8M4M9"/>
<keyword evidence="9" id="KW-0234">DNA repair</keyword>
<evidence type="ECO:0000256" key="3">
    <source>
        <dbReference type="ARBA" id="ARBA00022679"/>
    </source>
</evidence>
<evidence type="ECO:0000259" key="10">
    <source>
        <dbReference type="PROSITE" id="PS50162"/>
    </source>
</evidence>
<evidence type="ECO:0000256" key="9">
    <source>
        <dbReference type="ARBA" id="ARBA00023204"/>
    </source>
</evidence>
<sequence>MVWSAAVSVPIETTPRFATGVPGLDRVLHGGLPRGALILVEGAPGSGKTTVALQFLIQAVRAGESCLLATSAESPQQLRSIAASHGWSLAGINITGLSEPPSAEEGLDYTLFPEAEVEIGETFDHLFSEVERLRPKLLVLDTISSLRVLAPTAAFHRRQLKRIRDFMAARDCTTVMLDEASTTEKDLRSKTLSDGIIELRQKPSSYGADRRALRVSKLRGCSYMSGSHDVTLAAGGLTVHPRLVAQSFPSLVTATALDSGNSEIDALVGGGLPRGSNTLIAGPAGVGKSTISALYVMAAAKRGEKCAVFLFDESEESYIGRSEGLGLDMRVEVEAGRIELRHLDPAQLSVGEIADLVVDRVEKQGVKLVVIDTLNGYLQSAMEEPSVILHIRELLSFLSRRQIVTIMTLTQHGIFGTELFSPLDFSFLADNVFLLRFFELSGALHKALSIVKKRSGPHEHTIRKLTMRAGGVDVSEPLTSFTGVLTGTPVYQAESIVPFP</sequence>
<evidence type="ECO:0000256" key="1">
    <source>
        <dbReference type="ARBA" id="ARBA00012513"/>
    </source>
</evidence>
<feature type="domain" description="KaiC" evidence="11">
    <location>
        <begin position="15"/>
        <end position="261"/>
    </location>
</feature>
<dbReference type="InterPro" id="IPR030665">
    <property type="entry name" value="KaiC"/>
</dbReference>
<dbReference type="PROSITE" id="PS51146">
    <property type="entry name" value="KAIC"/>
    <property type="match status" value="2"/>
</dbReference>
<dbReference type="GO" id="GO:0004674">
    <property type="term" value="F:protein serine/threonine kinase activity"/>
    <property type="evidence" value="ECO:0007669"/>
    <property type="project" value="UniProtKB-EC"/>
</dbReference>
<dbReference type="Pfam" id="PF06745">
    <property type="entry name" value="ATPase"/>
    <property type="match status" value="2"/>
</dbReference>
<evidence type="ECO:0000259" key="11">
    <source>
        <dbReference type="PROSITE" id="PS51146"/>
    </source>
</evidence>
<organism evidence="12 13">
    <name type="scientific">Methylocystis rosea</name>
    <dbReference type="NCBI Taxonomy" id="173366"/>
    <lineage>
        <taxon>Bacteria</taxon>
        <taxon>Pseudomonadati</taxon>
        <taxon>Pseudomonadota</taxon>
        <taxon>Alphaproteobacteria</taxon>
        <taxon>Hyphomicrobiales</taxon>
        <taxon>Methylocystaceae</taxon>
        <taxon>Methylocystis</taxon>
    </lineage>
</organism>
<dbReference type="GO" id="GO:0006281">
    <property type="term" value="P:DNA repair"/>
    <property type="evidence" value="ECO:0007669"/>
    <property type="project" value="UniProtKB-KW"/>
</dbReference>
<keyword evidence="8" id="KW-0238">DNA-binding</keyword>
<dbReference type="SMART" id="SM00382">
    <property type="entry name" value="AAA"/>
    <property type="match status" value="2"/>
</dbReference>
<dbReference type="GO" id="GO:0016787">
    <property type="term" value="F:hydrolase activity"/>
    <property type="evidence" value="ECO:0007669"/>
    <property type="project" value="UniProtKB-KW"/>
</dbReference>
<dbReference type="EC" id="2.7.11.1" evidence="1"/>
<keyword evidence="5" id="KW-0227">DNA damage</keyword>
<dbReference type="GO" id="GO:0003677">
    <property type="term" value="F:DNA binding"/>
    <property type="evidence" value="ECO:0007669"/>
    <property type="project" value="UniProtKB-KW"/>
</dbReference>
<dbReference type="Proteomes" id="UP000273982">
    <property type="component" value="Chromosome"/>
</dbReference>
<evidence type="ECO:0000256" key="4">
    <source>
        <dbReference type="ARBA" id="ARBA00022737"/>
    </source>
</evidence>
<accession>A0A3G8M4M9</accession>
<evidence type="ECO:0000256" key="8">
    <source>
        <dbReference type="ARBA" id="ARBA00023125"/>
    </source>
</evidence>
<keyword evidence="2" id="KW-0597">Phosphoprotein</keyword>
<dbReference type="GO" id="GO:0140664">
    <property type="term" value="F:ATP-dependent DNA damage sensor activity"/>
    <property type="evidence" value="ECO:0007669"/>
    <property type="project" value="InterPro"/>
</dbReference>
<name>A0A3G8M4M9_9HYPH</name>
<gene>
    <name evidence="12" type="ORF">EHO51_09105</name>
</gene>
<dbReference type="InterPro" id="IPR020588">
    <property type="entry name" value="RecA_ATP-bd"/>
</dbReference>
<dbReference type="InterPro" id="IPR010624">
    <property type="entry name" value="KaiC_dom"/>
</dbReference>
<dbReference type="PANTHER" id="PTHR42926:SF1">
    <property type="entry name" value="CIRCADIAN CLOCK OSCILLATOR PROTEIN KAIC 1"/>
    <property type="match status" value="1"/>
</dbReference>
<dbReference type="InterPro" id="IPR027417">
    <property type="entry name" value="P-loop_NTPase"/>
</dbReference>
<dbReference type="PIRSF" id="PIRSF039117">
    <property type="entry name" value="KaiC"/>
    <property type="match status" value="1"/>
</dbReference>
<proteinExistence type="predicted"/>
<protein>
    <recommendedName>
        <fullName evidence="1">non-specific serine/threonine protein kinase</fullName>
        <ecNumber evidence="1">2.7.11.1</ecNumber>
    </recommendedName>
</protein>
<dbReference type="SUPFAM" id="SSF52540">
    <property type="entry name" value="P-loop containing nucleoside triphosphate hydrolases"/>
    <property type="match status" value="2"/>
</dbReference>
<feature type="domain" description="KaiC" evidence="11">
    <location>
        <begin position="262"/>
        <end position="488"/>
    </location>
</feature>
<dbReference type="KEGG" id="mros:EHO51_09105"/>